<reference evidence="2 3" key="1">
    <citation type="submission" date="2023-08" db="EMBL/GenBank/DDBJ databases">
        <authorList>
            <person name="Dale J."/>
        </authorList>
    </citation>
    <scope>NUCLEOTIDE SEQUENCE [LARGE SCALE GENOMIC DNA]</scope>
    <source>
        <strain evidence="2 3">2023EL-00788</strain>
    </source>
</reference>
<accession>A0AAW8H2K7</accession>
<comment type="caution">
    <text evidence="2">The sequence shown here is derived from an EMBL/GenBank/DDBJ whole genome shotgun (WGS) entry which is preliminary data.</text>
</comment>
<dbReference type="InterPro" id="IPR025202">
    <property type="entry name" value="PLD-like_dom"/>
</dbReference>
<evidence type="ECO:0000259" key="1">
    <source>
        <dbReference type="Pfam" id="PF13091"/>
    </source>
</evidence>
<dbReference type="EMBL" id="JAVDKS010000001">
    <property type="protein sequence ID" value="MDQ2255362.1"/>
    <property type="molecule type" value="Genomic_DNA"/>
</dbReference>
<protein>
    <submittedName>
        <fullName evidence="2">Phospholipase D-like domain-containing protein</fullName>
    </submittedName>
</protein>
<gene>
    <name evidence="2" type="ORF">RBJ67_04290</name>
</gene>
<feature type="domain" description="Phospholipase D-like" evidence="1">
    <location>
        <begin position="147"/>
        <end position="221"/>
    </location>
</feature>
<keyword evidence="3" id="KW-1185">Reference proteome</keyword>
<name>A0AAW8H2K7_9ENTR</name>
<dbReference type="Gene3D" id="3.30.870.10">
    <property type="entry name" value="Endonuclease Chain A"/>
    <property type="match status" value="1"/>
</dbReference>
<dbReference type="Pfam" id="PF13091">
    <property type="entry name" value="PLDc_2"/>
    <property type="match status" value="1"/>
</dbReference>
<dbReference type="Proteomes" id="UP001225042">
    <property type="component" value="Unassembled WGS sequence"/>
</dbReference>
<evidence type="ECO:0000313" key="2">
    <source>
        <dbReference type="EMBL" id="MDQ2255362.1"/>
    </source>
</evidence>
<evidence type="ECO:0000313" key="3">
    <source>
        <dbReference type="Proteomes" id="UP001225042"/>
    </source>
</evidence>
<dbReference type="AlphaFoldDB" id="A0AAW8H2K7"/>
<dbReference type="RefSeq" id="WP_306684038.1">
    <property type="nucleotide sequence ID" value="NZ_JAVDKR010000008.1"/>
</dbReference>
<dbReference type="SUPFAM" id="SSF56024">
    <property type="entry name" value="Phospholipase D/nuclease"/>
    <property type="match status" value="1"/>
</dbReference>
<organism evidence="2 3">
    <name type="scientific">Enterobacter soli</name>
    <dbReference type="NCBI Taxonomy" id="885040"/>
    <lineage>
        <taxon>Bacteria</taxon>
        <taxon>Pseudomonadati</taxon>
        <taxon>Pseudomonadota</taxon>
        <taxon>Gammaproteobacteria</taxon>
        <taxon>Enterobacterales</taxon>
        <taxon>Enterobacteriaceae</taxon>
        <taxon>Enterobacter</taxon>
    </lineage>
</organism>
<proteinExistence type="predicted"/>
<sequence length="243" mass="27675">MIINNLNELLIPDADRKSQPLDNFNTQSDTTSVYFRDLEKHLVNHIKSADIVLGAVAWLTSYSVLDALAQDDKEVVFVIQKEDFLRPDIGAKNDFKETLRKKHNKLKNSLTRYDFEGTILPNMSYAGDPSIDPVTCVGNINNAKAAAFPRMHNKFIIFAKKDIDYDVPDDPESGSRMKISPYAVWTGSFNITKNAGMSFENALYITDMTIVNAYYQEFSQITALSESLNWFKDWVEPQWRIGT</sequence>